<proteinExistence type="predicted"/>
<evidence type="ECO:0000259" key="1">
    <source>
        <dbReference type="Pfam" id="PF25250"/>
    </source>
</evidence>
<organism evidence="2 3">
    <name type="scientific">Halobacillus faecis</name>
    <dbReference type="NCBI Taxonomy" id="360184"/>
    <lineage>
        <taxon>Bacteria</taxon>
        <taxon>Bacillati</taxon>
        <taxon>Bacillota</taxon>
        <taxon>Bacilli</taxon>
        <taxon>Bacillales</taxon>
        <taxon>Bacillaceae</taxon>
        <taxon>Halobacillus</taxon>
    </lineage>
</organism>
<dbReference type="Pfam" id="PF25250">
    <property type="entry name" value="DUF7852"/>
    <property type="match status" value="1"/>
</dbReference>
<accession>A0A511WRJ9</accession>
<evidence type="ECO:0000313" key="2">
    <source>
        <dbReference type="EMBL" id="GEN53776.1"/>
    </source>
</evidence>
<sequence>MQKDNCQDNCVNLNTSASVDRCTNDAVDTPVNPGTTRTIKVPVELGAYDVTTHLVANIHFEHPVLEIKDVKKRVVITQCRLITRTSTGSDDLFSDGEFPLFLKGYVRKNIQYASPVYGASGECISSEMKSLTTKVHFECMTTVDLDGFVQLPVANTRREFDFFRAQDLGEGYPEKDQYLSSDLSQFHQESTQAYNELPYCELVASDIIEWDEATDRTVSSPVEEGYFHHIVEKMMVRFRVKVLQKQQIEL</sequence>
<keyword evidence="3" id="KW-1185">Reference proteome</keyword>
<dbReference type="NCBIfam" id="NF045794">
    <property type="entry name" value="CsxC_fam"/>
    <property type="match status" value="1"/>
</dbReference>
<dbReference type="InterPro" id="IPR057174">
    <property type="entry name" value="DUF7852"/>
</dbReference>
<protein>
    <recommendedName>
        <fullName evidence="1">DUF7852 domain-containing protein</fullName>
    </recommendedName>
</protein>
<dbReference type="InterPro" id="IPR054845">
    <property type="entry name" value="Exosporium_prot_C"/>
</dbReference>
<dbReference type="OrthoDB" id="2381017at2"/>
<dbReference type="EMBL" id="BJYD01000017">
    <property type="protein sequence ID" value="GEN53776.1"/>
    <property type="molecule type" value="Genomic_DNA"/>
</dbReference>
<dbReference type="Proteomes" id="UP000321886">
    <property type="component" value="Unassembled WGS sequence"/>
</dbReference>
<feature type="domain" description="DUF7852" evidence="1">
    <location>
        <begin position="34"/>
        <end position="140"/>
    </location>
</feature>
<evidence type="ECO:0000313" key="3">
    <source>
        <dbReference type="Proteomes" id="UP000321886"/>
    </source>
</evidence>
<name>A0A511WRJ9_9BACI</name>
<comment type="caution">
    <text evidence="2">The sequence shown here is derived from an EMBL/GenBank/DDBJ whole genome shotgun (WGS) entry which is preliminary data.</text>
</comment>
<reference evidence="2 3" key="1">
    <citation type="submission" date="2019-07" db="EMBL/GenBank/DDBJ databases">
        <title>Whole genome shotgun sequence of Halobacillus faecis NBRC 103569.</title>
        <authorList>
            <person name="Hosoyama A."/>
            <person name="Uohara A."/>
            <person name="Ohji S."/>
            <person name="Ichikawa N."/>
        </authorList>
    </citation>
    <scope>NUCLEOTIDE SEQUENCE [LARGE SCALE GENOMIC DNA]</scope>
    <source>
        <strain evidence="2 3">NBRC 103569</strain>
    </source>
</reference>
<gene>
    <name evidence="2" type="ORF">HFA01_20380</name>
</gene>
<dbReference type="AlphaFoldDB" id="A0A511WRJ9"/>